<dbReference type="AlphaFoldDB" id="A0A6H5H0V4"/>
<accession>A0A6H5H0V4</accession>
<gene>
    <name evidence="1" type="ORF">NTEN_LOCUS14168</name>
</gene>
<keyword evidence="2" id="KW-1185">Reference proteome</keyword>
<reference evidence="1 2" key="1">
    <citation type="submission" date="2020-02" db="EMBL/GenBank/DDBJ databases">
        <authorList>
            <person name="Ferguson B K."/>
        </authorList>
    </citation>
    <scope>NUCLEOTIDE SEQUENCE [LARGE SCALE GENOMIC DNA]</scope>
</reference>
<evidence type="ECO:0000313" key="2">
    <source>
        <dbReference type="Proteomes" id="UP000479000"/>
    </source>
</evidence>
<evidence type="ECO:0000313" key="1">
    <source>
        <dbReference type="EMBL" id="CAB0008969.1"/>
    </source>
</evidence>
<feature type="non-terminal residue" evidence="1">
    <location>
        <position position="74"/>
    </location>
</feature>
<dbReference type="Proteomes" id="UP000479000">
    <property type="component" value="Unassembled WGS sequence"/>
</dbReference>
<name>A0A6H5H0V4_9HEMI</name>
<organism evidence="1 2">
    <name type="scientific">Nesidiocoris tenuis</name>
    <dbReference type="NCBI Taxonomy" id="355587"/>
    <lineage>
        <taxon>Eukaryota</taxon>
        <taxon>Metazoa</taxon>
        <taxon>Ecdysozoa</taxon>
        <taxon>Arthropoda</taxon>
        <taxon>Hexapoda</taxon>
        <taxon>Insecta</taxon>
        <taxon>Pterygota</taxon>
        <taxon>Neoptera</taxon>
        <taxon>Paraneoptera</taxon>
        <taxon>Hemiptera</taxon>
        <taxon>Heteroptera</taxon>
        <taxon>Panheteroptera</taxon>
        <taxon>Cimicomorpha</taxon>
        <taxon>Miridae</taxon>
        <taxon>Dicyphina</taxon>
        <taxon>Nesidiocoris</taxon>
    </lineage>
</organism>
<dbReference type="EMBL" id="CADCXU010021226">
    <property type="protein sequence ID" value="CAB0008969.1"/>
    <property type="molecule type" value="Genomic_DNA"/>
</dbReference>
<sequence>MKRACRGGGGGYLGRAEGRLIRVAPTLSATASYLEAWGHLFPAYLSCALRTTTFPYLQGSTTRHRKVLCTLRSR</sequence>
<protein>
    <submittedName>
        <fullName evidence="1">Uncharacterized protein</fullName>
    </submittedName>
</protein>
<proteinExistence type="predicted"/>